<reference evidence="9 10" key="1">
    <citation type="submission" date="2020-02" db="EMBL/GenBank/DDBJ databases">
        <title>Rhodobacter algicola sp. nov., isolated from microalga culture.</title>
        <authorList>
            <person name="Park C.-Y."/>
        </authorList>
    </citation>
    <scope>NUCLEOTIDE SEQUENCE [LARGE SCALE GENOMIC DNA]</scope>
    <source>
        <strain evidence="9 10">ETT8</strain>
    </source>
</reference>
<evidence type="ECO:0000256" key="8">
    <source>
        <dbReference type="SAM" id="MobiDB-lite"/>
    </source>
</evidence>
<dbReference type="EMBL" id="JAAIKE010000001">
    <property type="protein sequence ID" value="NEX45476.1"/>
    <property type="molecule type" value="Genomic_DNA"/>
</dbReference>
<evidence type="ECO:0000256" key="1">
    <source>
        <dbReference type="ARBA" id="ARBA00011975"/>
    </source>
</evidence>
<feature type="region of interest" description="Disordered" evidence="8">
    <location>
        <begin position="207"/>
        <end position="334"/>
    </location>
</feature>
<dbReference type="InterPro" id="IPR050390">
    <property type="entry name" value="C5-Methyltransferase"/>
</dbReference>
<dbReference type="InterPro" id="IPR029063">
    <property type="entry name" value="SAM-dependent_MTases_sf"/>
</dbReference>
<organism evidence="9 10">
    <name type="scientific">Pseudotabrizicola algicola</name>
    <dbReference type="NCBI Taxonomy" id="2709381"/>
    <lineage>
        <taxon>Bacteria</taxon>
        <taxon>Pseudomonadati</taxon>
        <taxon>Pseudomonadota</taxon>
        <taxon>Alphaproteobacteria</taxon>
        <taxon>Rhodobacterales</taxon>
        <taxon>Paracoccaceae</taxon>
        <taxon>Pseudotabrizicola</taxon>
    </lineage>
</organism>
<evidence type="ECO:0000256" key="3">
    <source>
        <dbReference type="ARBA" id="ARBA00022679"/>
    </source>
</evidence>
<dbReference type="EC" id="2.1.1.37" evidence="1"/>
<feature type="compositionally biased region" description="Basic and acidic residues" evidence="8">
    <location>
        <begin position="313"/>
        <end position="324"/>
    </location>
</feature>
<proteinExistence type="inferred from homology"/>
<dbReference type="Proteomes" id="UP000481421">
    <property type="component" value="Unassembled WGS sequence"/>
</dbReference>
<dbReference type="GO" id="GO:0003677">
    <property type="term" value="F:DNA binding"/>
    <property type="evidence" value="ECO:0007669"/>
    <property type="project" value="TreeGrafter"/>
</dbReference>
<comment type="catalytic activity">
    <reaction evidence="6">
        <text>a 2'-deoxycytidine in DNA + S-adenosyl-L-methionine = a 5-methyl-2'-deoxycytidine in DNA + S-adenosyl-L-homocysteine + H(+)</text>
        <dbReference type="Rhea" id="RHEA:13681"/>
        <dbReference type="Rhea" id="RHEA-COMP:11369"/>
        <dbReference type="Rhea" id="RHEA-COMP:11370"/>
        <dbReference type="ChEBI" id="CHEBI:15378"/>
        <dbReference type="ChEBI" id="CHEBI:57856"/>
        <dbReference type="ChEBI" id="CHEBI:59789"/>
        <dbReference type="ChEBI" id="CHEBI:85452"/>
        <dbReference type="ChEBI" id="CHEBI:85454"/>
        <dbReference type="EC" id="2.1.1.37"/>
    </reaction>
</comment>
<evidence type="ECO:0000256" key="2">
    <source>
        <dbReference type="ARBA" id="ARBA00022603"/>
    </source>
</evidence>
<keyword evidence="10" id="KW-1185">Reference proteome</keyword>
<keyword evidence="4 7" id="KW-0949">S-adenosyl-L-methionine</keyword>
<keyword evidence="5" id="KW-0680">Restriction system</keyword>
<evidence type="ECO:0000256" key="5">
    <source>
        <dbReference type="ARBA" id="ARBA00022747"/>
    </source>
</evidence>
<dbReference type="GO" id="GO:0044027">
    <property type="term" value="P:negative regulation of gene expression via chromosomal CpG island methylation"/>
    <property type="evidence" value="ECO:0007669"/>
    <property type="project" value="TreeGrafter"/>
</dbReference>
<dbReference type="Gene3D" id="3.40.50.150">
    <property type="entry name" value="Vaccinia Virus protein VP39"/>
    <property type="match status" value="1"/>
</dbReference>
<dbReference type="PRINTS" id="PR00105">
    <property type="entry name" value="C5METTRFRASE"/>
</dbReference>
<evidence type="ECO:0000313" key="9">
    <source>
        <dbReference type="EMBL" id="NEX45476.1"/>
    </source>
</evidence>
<feature type="compositionally biased region" description="Basic and acidic residues" evidence="8">
    <location>
        <begin position="294"/>
        <end position="303"/>
    </location>
</feature>
<evidence type="ECO:0000313" key="10">
    <source>
        <dbReference type="Proteomes" id="UP000481421"/>
    </source>
</evidence>
<evidence type="ECO:0000256" key="6">
    <source>
        <dbReference type="ARBA" id="ARBA00047422"/>
    </source>
</evidence>
<protein>
    <recommendedName>
        <fullName evidence="1">DNA (cytosine-5-)-methyltransferase</fullName>
        <ecNumber evidence="1">2.1.1.37</ecNumber>
    </recommendedName>
</protein>
<evidence type="ECO:0000256" key="7">
    <source>
        <dbReference type="PROSITE-ProRule" id="PRU01016"/>
    </source>
</evidence>
<name>A0A6B3RJT2_9RHOB</name>
<feature type="active site" evidence="7">
    <location>
        <position position="98"/>
    </location>
</feature>
<keyword evidence="3 7" id="KW-0808">Transferase</keyword>
<accession>A0A6B3RJT2</accession>
<sequence length="393" mass="42170">MHDLALHPSGRASGTGDACLFGLSLCSGAGGLDLGLAIAIPGYCAVGHVERETFAAATLVARMEDASLDPAVVWDDVATFDGRQWRGAVDIVTARYPCQPFSVAGKRRGADDPRHLWPHVARIIDEVEPPFVFLENVAHHLRLGFPEVANGLVRMGYRLAAGLFTAAEVGAPHRRERLFILAHREGDELADPARLLWHPVEWREPDGTAAPLADAEGQRQREPADEADAIAGSRPARDEPGDDGSTLADAADRQLPQPGWRQARREGSGPDGAGLADADGERRMQAERGQPADSRPDPCSRDVDDADGARSQGRGDEPCQHPGERPAWPPGPGDADDWARYLRYAPDLEPAVRRGADGLAHRVDRLRLCGNGVVPLVAAHALRTLAVELLADG</sequence>
<dbReference type="PANTHER" id="PTHR10629:SF52">
    <property type="entry name" value="DNA (CYTOSINE-5)-METHYLTRANSFERASE 1"/>
    <property type="match status" value="1"/>
</dbReference>
<gene>
    <name evidence="9" type="ORF">G3572_04615</name>
</gene>
<dbReference type="PANTHER" id="PTHR10629">
    <property type="entry name" value="CYTOSINE-SPECIFIC METHYLTRANSFERASE"/>
    <property type="match status" value="1"/>
</dbReference>
<dbReference type="InterPro" id="IPR001525">
    <property type="entry name" value="C5_MeTfrase"/>
</dbReference>
<comment type="similarity">
    <text evidence="7">Belongs to the class I-like SAM-binding methyltransferase superfamily. C5-methyltransferase family.</text>
</comment>
<dbReference type="PROSITE" id="PS51679">
    <property type="entry name" value="SAM_MT_C5"/>
    <property type="match status" value="1"/>
</dbReference>
<comment type="caution">
    <text evidence="9">The sequence shown here is derived from an EMBL/GenBank/DDBJ whole genome shotgun (WGS) entry which is preliminary data.</text>
</comment>
<dbReference type="GO" id="GO:0003886">
    <property type="term" value="F:DNA (cytosine-5-)-methyltransferase activity"/>
    <property type="evidence" value="ECO:0007669"/>
    <property type="project" value="UniProtKB-EC"/>
</dbReference>
<keyword evidence="2 7" id="KW-0489">Methyltransferase</keyword>
<dbReference type="Pfam" id="PF00145">
    <property type="entry name" value="DNA_methylase"/>
    <property type="match status" value="1"/>
</dbReference>
<evidence type="ECO:0000256" key="4">
    <source>
        <dbReference type="ARBA" id="ARBA00022691"/>
    </source>
</evidence>
<dbReference type="AlphaFoldDB" id="A0A6B3RJT2"/>
<dbReference type="SUPFAM" id="SSF53335">
    <property type="entry name" value="S-adenosyl-L-methionine-dependent methyltransferases"/>
    <property type="match status" value="1"/>
</dbReference>
<dbReference type="GO" id="GO:0032259">
    <property type="term" value="P:methylation"/>
    <property type="evidence" value="ECO:0007669"/>
    <property type="project" value="UniProtKB-KW"/>
</dbReference>
<dbReference type="GO" id="GO:0009307">
    <property type="term" value="P:DNA restriction-modification system"/>
    <property type="evidence" value="ECO:0007669"/>
    <property type="project" value="UniProtKB-KW"/>
</dbReference>